<evidence type="ECO:0000313" key="1">
    <source>
        <dbReference type="EMBL" id="KAK1140640.1"/>
    </source>
</evidence>
<keyword evidence="2" id="KW-1185">Reference proteome</keyword>
<reference evidence="1 2" key="1">
    <citation type="journal article" date="2023" name="ACS Omega">
        <title>Identification of the Neoaspergillic Acid Biosynthesis Gene Cluster by Establishing an In Vitro CRISPR-Ribonucleoprotein Genetic System in Aspergillus melleus.</title>
        <authorList>
            <person name="Yuan B."/>
            <person name="Grau M.F."/>
            <person name="Murata R.M."/>
            <person name="Torok T."/>
            <person name="Venkateswaran K."/>
            <person name="Stajich J.E."/>
            <person name="Wang C.C.C."/>
        </authorList>
    </citation>
    <scope>NUCLEOTIDE SEQUENCE [LARGE SCALE GENOMIC DNA]</scope>
    <source>
        <strain evidence="1 2">IMV 1140</strain>
    </source>
</reference>
<protein>
    <submittedName>
        <fullName evidence="1">Uncharacterized protein</fullName>
    </submittedName>
</protein>
<accession>A0ACC3AT52</accession>
<comment type="caution">
    <text evidence="1">The sequence shown here is derived from an EMBL/GenBank/DDBJ whole genome shotgun (WGS) entry which is preliminary data.</text>
</comment>
<sequence length="160" mass="17969">MRPSLLHRTPHPFSILPSHPSLDDVSSRPALREFLYSVLTDAHNFLVSIPDTFHENREQCPSPPASAPVQLSSRTIQYSQPDGTSKKEIWYCRKSIHADASVDGSATWEEFQDGLKTNHAENEMAYTPSVTAVDRLLEWPPEREIQGGWTDVDVQGKSTP</sequence>
<organism evidence="1 2">
    <name type="scientific">Aspergillus melleus</name>
    <dbReference type="NCBI Taxonomy" id="138277"/>
    <lineage>
        <taxon>Eukaryota</taxon>
        <taxon>Fungi</taxon>
        <taxon>Dikarya</taxon>
        <taxon>Ascomycota</taxon>
        <taxon>Pezizomycotina</taxon>
        <taxon>Eurotiomycetes</taxon>
        <taxon>Eurotiomycetidae</taxon>
        <taxon>Eurotiales</taxon>
        <taxon>Aspergillaceae</taxon>
        <taxon>Aspergillus</taxon>
        <taxon>Aspergillus subgen. Circumdati</taxon>
    </lineage>
</organism>
<proteinExistence type="predicted"/>
<evidence type="ECO:0000313" key="2">
    <source>
        <dbReference type="Proteomes" id="UP001177260"/>
    </source>
</evidence>
<dbReference type="EMBL" id="JAOPJF010000078">
    <property type="protein sequence ID" value="KAK1140640.1"/>
    <property type="molecule type" value="Genomic_DNA"/>
</dbReference>
<name>A0ACC3AT52_9EURO</name>
<dbReference type="Proteomes" id="UP001177260">
    <property type="component" value="Unassembled WGS sequence"/>
</dbReference>
<gene>
    <name evidence="1" type="ORF">N8T08_010037</name>
</gene>